<protein>
    <submittedName>
        <fullName evidence="4">Prion-like-(Q/N-rich) domain-bearing protein 25</fullName>
    </submittedName>
</protein>
<feature type="signal peptide" evidence="1">
    <location>
        <begin position="1"/>
        <end position="22"/>
    </location>
</feature>
<feature type="domain" description="EB" evidence="2">
    <location>
        <begin position="447"/>
        <end position="491"/>
    </location>
</feature>
<evidence type="ECO:0000256" key="1">
    <source>
        <dbReference type="SAM" id="SignalP"/>
    </source>
</evidence>
<dbReference type="RefSeq" id="XP_015585313.1">
    <property type="nucleotide sequence ID" value="XM_015729827.2"/>
</dbReference>
<evidence type="ECO:0000313" key="4">
    <source>
        <dbReference type="RefSeq" id="XP_015585313.1"/>
    </source>
</evidence>
<organism evidence="3 4">
    <name type="scientific">Cephus cinctus</name>
    <name type="common">Wheat stem sawfly</name>
    <dbReference type="NCBI Taxonomy" id="211228"/>
    <lineage>
        <taxon>Eukaryota</taxon>
        <taxon>Metazoa</taxon>
        <taxon>Ecdysozoa</taxon>
        <taxon>Arthropoda</taxon>
        <taxon>Hexapoda</taxon>
        <taxon>Insecta</taxon>
        <taxon>Pterygota</taxon>
        <taxon>Neoptera</taxon>
        <taxon>Endopterygota</taxon>
        <taxon>Hymenoptera</taxon>
        <taxon>Cephoidea</taxon>
        <taxon>Cephidae</taxon>
        <taxon>Cephus</taxon>
    </lineage>
</organism>
<feature type="domain" description="EB" evidence="2">
    <location>
        <begin position="401"/>
        <end position="444"/>
    </location>
</feature>
<dbReference type="GeneID" id="107263036"/>
<feature type="domain" description="EB" evidence="2">
    <location>
        <begin position="114"/>
        <end position="171"/>
    </location>
</feature>
<keyword evidence="3" id="KW-1185">Reference proteome</keyword>
<name>A0AAJ7BG94_CEPCN</name>
<feature type="domain" description="EB" evidence="2">
    <location>
        <begin position="263"/>
        <end position="310"/>
    </location>
</feature>
<evidence type="ECO:0000313" key="3">
    <source>
        <dbReference type="Proteomes" id="UP000694920"/>
    </source>
</evidence>
<feature type="domain" description="EB" evidence="2">
    <location>
        <begin position="575"/>
        <end position="632"/>
    </location>
</feature>
<dbReference type="KEGG" id="ccin:107263036"/>
<dbReference type="PANTHER" id="PTHR39069">
    <property type="entry name" value="ECDYSONE-INDUCIBLE GENE E1, ISOFORM A"/>
    <property type="match status" value="1"/>
</dbReference>
<sequence>MLHLSNYLVCLVIFFSVSLVQASTKSIAEQDAEVFSEIALRESNWECKSDSDCSATNSSCVNDRCSCNGGYIFNVAMTACLKIATSYGDECEETLQCTNYLLTGASCTDNICVCGDGYHYIHGRCYVTSGLFEECDSDVNCYVNADIEATSCVNGTCQCSDGFYQREYRTCRRGGYAVGDDCMIDNDCLFENAYCNSSNVCASTNAVATSTRRRRNTEYKLITARDDAVTGLGSDCTEDANCTAVVENSVCSSDSVCQCDIKFVENNGSCVPGIYVGVECTQDADCATIDNSRCGISGTCICKRAHFASTDLTSCVPELGESCTNDDTTSIGNSLCRNGTWSCISTSVFSTDNKFCRKTTKKYRWSCVYNEQCYIFGPNAVCQNKKCLCDEDSHLEQDDAFCWLNKGIGESCQNDKDCYIEGFHVDIYCRDSICSCPNGTHLSANGTACIDDVAELGGACESDSDCAIANSVCLDAACACAEYHYEVQGQCVGGINATCSTDADCNAKNSVCSSNLCTCNDGYVMYSMDTCIVVSNYEEECQYDIQCSTSMDNTVCRIVQDSESDNETITGTCTCDTDYHNRYGACLSKALLGDSCTSAGECYVDSGLDGVACLKGVCRCGWSYRQLDKTTCIYSDASTLFLSTSLGLTILLMKFVF</sequence>
<dbReference type="PANTHER" id="PTHR39069:SF8">
    <property type="entry name" value="FI17111P1"/>
    <property type="match status" value="1"/>
</dbReference>
<keyword evidence="1" id="KW-0732">Signal</keyword>
<dbReference type="Pfam" id="PF01683">
    <property type="entry name" value="EB"/>
    <property type="match status" value="5"/>
</dbReference>
<evidence type="ECO:0000259" key="2">
    <source>
        <dbReference type="Pfam" id="PF01683"/>
    </source>
</evidence>
<keyword evidence="4" id="KW-0640">Prion</keyword>
<accession>A0AAJ7BG94</accession>
<dbReference type="InterPro" id="IPR006149">
    <property type="entry name" value="EB_dom"/>
</dbReference>
<keyword evidence="4" id="KW-0034">Amyloid</keyword>
<dbReference type="Proteomes" id="UP000694920">
    <property type="component" value="Unplaced"/>
</dbReference>
<dbReference type="AlphaFoldDB" id="A0AAJ7BG94"/>
<feature type="chain" id="PRO_5042492373" evidence="1">
    <location>
        <begin position="23"/>
        <end position="657"/>
    </location>
</feature>
<proteinExistence type="predicted"/>
<reference evidence="4" key="1">
    <citation type="submission" date="2025-08" db="UniProtKB">
        <authorList>
            <consortium name="RefSeq"/>
        </authorList>
    </citation>
    <scope>IDENTIFICATION</scope>
</reference>
<gene>
    <name evidence="4" type="primary">LOC107263036</name>
</gene>